<dbReference type="Gene3D" id="3.40.630.30">
    <property type="match status" value="1"/>
</dbReference>
<comment type="caution">
    <text evidence="4">The sequence shown here is derived from an EMBL/GenBank/DDBJ whole genome shotgun (WGS) entry which is preliminary data.</text>
</comment>
<dbReference type="EMBL" id="MDGM01000015">
    <property type="protein sequence ID" value="PIB22853.1"/>
    <property type="molecule type" value="Genomic_DNA"/>
</dbReference>
<dbReference type="PANTHER" id="PTHR43877:SF2">
    <property type="entry name" value="AMINOALKYLPHOSPHONATE N-ACETYLTRANSFERASE-RELATED"/>
    <property type="match status" value="1"/>
</dbReference>
<proteinExistence type="predicted"/>
<evidence type="ECO:0000313" key="5">
    <source>
        <dbReference type="Proteomes" id="UP000231516"/>
    </source>
</evidence>
<dbReference type="PANTHER" id="PTHR43877">
    <property type="entry name" value="AMINOALKYLPHOSPHONATE N-ACETYLTRANSFERASE-RELATED-RELATED"/>
    <property type="match status" value="1"/>
</dbReference>
<dbReference type="RefSeq" id="WP_099594633.1">
    <property type="nucleotide sequence ID" value="NZ_MDGM01000015.1"/>
</dbReference>
<dbReference type="InterPro" id="IPR000182">
    <property type="entry name" value="GNAT_dom"/>
</dbReference>
<organism evidence="4 5">
    <name type="scientific">Paramylibacter kogurei</name>
    <dbReference type="NCBI Taxonomy" id="1889778"/>
    <lineage>
        <taxon>Bacteria</taxon>
        <taxon>Pseudomonadati</taxon>
        <taxon>Pseudomonadota</taxon>
        <taxon>Alphaproteobacteria</taxon>
        <taxon>Rhodobacterales</taxon>
        <taxon>Paracoccaceae</taxon>
        <taxon>Paramylibacter</taxon>
    </lineage>
</organism>
<sequence length="154" mass="16821">MISIETGDPHHPQATALLRASHALMESLFPAESNHYLSIDALCVPDIRFMVAKNNDQIVGCGAIANKGDYGEIKSMFVSESARGLGVAKMLMDALEKQAQQQGLSIMRLETGNLLHAAHRLYESCGYTYIGPFGDYPDDPNSLFMQKVLSTDDA</sequence>
<keyword evidence="1 4" id="KW-0808">Transferase</keyword>
<dbReference type="Pfam" id="PF00583">
    <property type="entry name" value="Acetyltransf_1"/>
    <property type="match status" value="1"/>
</dbReference>
<name>A0A2G5K1F8_9RHOB</name>
<dbReference type="InterPro" id="IPR016181">
    <property type="entry name" value="Acyl_CoA_acyltransferase"/>
</dbReference>
<evidence type="ECO:0000259" key="3">
    <source>
        <dbReference type="PROSITE" id="PS51186"/>
    </source>
</evidence>
<accession>A0A2G5K1F8</accession>
<gene>
    <name evidence="4" type="ORF">BFP76_09995</name>
</gene>
<feature type="domain" description="N-acetyltransferase" evidence="3">
    <location>
        <begin position="2"/>
        <end position="150"/>
    </location>
</feature>
<dbReference type="InterPro" id="IPR050832">
    <property type="entry name" value="Bact_Acetyltransf"/>
</dbReference>
<evidence type="ECO:0000256" key="2">
    <source>
        <dbReference type="ARBA" id="ARBA00023315"/>
    </source>
</evidence>
<dbReference type="OrthoDB" id="9803233at2"/>
<evidence type="ECO:0000256" key="1">
    <source>
        <dbReference type="ARBA" id="ARBA00022679"/>
    </source>
</evidence>
<protein>
    <submittedName>
        <fullName evidence="4">GNAT family N-acetyltransferase</fullName>
    </submittedName>
</protein>
<dbReference type="SUPFAM" id="SSF55729">
    <property type="entry name" value="Acyl-CoA N-acyltransferases (Nat)"/>
    <property type="match status" value="1"/>
</dbReference>
<dbReference type="Proteomes" id="UP000231516">
    <property type="component" value="Unassembled WGS sequence"/>
</dbReference>
<dbReference type="PROSITE" id="PS51186">
    <property type="entry name" value="GNAT"/>
    <property type="match status" value="1"/>
</dbReference>
<keyword evidence="2" id="KW-0012">Acyltransferase</keyword>
<dbReference type="CDD" id="cd04301">
    <property type="entry name" value="NAT_SF"/>
    <property type="match status" value="1"/>
</dbReference>
<dbReference type="GO" id="GO:0016747">
    <property type="term" value="F:acyltransferase activity, transferring groups other than amino-acyl groups"/>
    <property type="evidence" value="ECO:0007669"/>
    <property type="project" value="InterPro"/>
</dbReference>
<keyword evidence="5" id="KW-1185">Reference proteome</keyword>
<dbReference type="AlphaFoldDB" id="A0A2G5K1F8"/>
<reference evidence="4 5" key="1">
    <citation type="submission" date="2016-08" db="EMBL/GenBank/DDBJ databases">
        <title>Draft genome of Amylibacter sp. strain 4G11.</title>
        <authorList>
            <person name="Wong S.-K."/>
            <person name="Hamasaki K."/>
            <person name="Yoshizawa S."/>
        </authorList>
    </citation>
    <scope>NUCLEOTIDE SEQUENCE [LARGE SCALE GENOMIC DNA]</scope>
    <source>
        <strain evidence="4 5">4G11</strain>
    </source>
</reference>
<evidence type="ECO:0000313" key="4">
    <source>
        <dbReference type="EMBL" id="PIB22853.1"/>
    </source>
</evidence>